<protein>
    <submittedName>
        <fullName evidence="2">Uncharacterized protein</fullName>
    </submittedName>
</protein>
<accession>A0ABV6NAX1</accession>
<proteinExistence type="predicted"/>
<dbReference type="Proteomes" id="UP001589833">
    <property type="component" value="Unassembled WGS sequence"/>
</dbReference>
<dbReference type="RefSeq" id="WP_273843501.1">
    <property type="nucleotide sequence ID" value="NZ_JAQQWT010000006.1"/>
</dbReference>
<keyword evidence="1" id="KW-0472">Membrane</keyword>
<evidence type="ECO:0000313" key="2">
    <source>
        <dbReference type="EMBL" id="MFC0557926.1"/>
    </source>
</evidence>
<reference evidence="2 3" key="1">
    <citation type="submission" date="2024-09" db="EMBL/GenBank/DDBJ databases">
        <authorList>
            <person name="Sun Q."/>
            <person name="Mori K."/>
        </authorList>
    </citation>
    <scope>NUCLEOTIDE SEQUENCE [LARGE SCALE GENOMIC DNA]</scope>
    <source>
        <strain evidence="2 3">NCAIM B.02301</strain>
    </source>
</reference>
<feature type="transmembrane region" description="Helical" evidence="1">
    <location>
        <begin position="33"/>
        <end position="55"/>
    </location>
</feature>
<gene>
    <name evidence="2" type="ORF">ACFFH4_02510</name>
</gene>
<comment type="caution">
    <text evidence="2">The sequence shown here is derived from an EMBL/GenBank/DDBJ whole genome shotgun (WGS) entry which is preliminary data.</text>
</comment>
<keyword evidence="1" id="KW-1133">Transmembrane helix</keyword>
<feature type="transmembrane region" description="Helical" evidence="1">
    <location>
        <begin position="7"/>
        <end position="27"/>
    </location>
</feature>
<name>A0ABV6NAX1_9BACI</name>
<dbReference type="EMBL" id="JBHLTR010000003">
    <property type="protein sequence ID" value="MFC0557926.1"/>
    <property type="molecule type" value="Genomic_DNA"/>
</dbReference>
<keyword evidence="3" id="KW-1185">Reference proteome</keyword>
<evidence type="ECO:0000313" key="3">
    <source>
        <dbReference type="Proteomes" id="UP001589833"/>
    </source>
</evidence>
<sequence>MKQRYFMCFLLATAMLMYGIEFLPMAGSMVDQIFAWGWIAFASMVILGNGLHLLYRKKEEARKSVPIRKHVQVRTKLRG</sequence>
<organism evidence="2 3">
    <name type="scientific">Halalkalibacter alkalisediminis</name>
    <dbReference type="NCBI Taxonomy" id="935616"/>
    <lineage>
        <taxon>Bacteria</taxon>
        <taxon>Bacillati</taxon>
        <taxon>Bacillota</taxon>
        <taxon>Bacilli</taxon>
        <taxon>Bacillales</taxon>
        <taxon>Bacillaceae</taxon>
        <taxon>Halalkalibacter</taxon>
    </lineage>
</organism>
<evidence type="ECO:0000256" key="1">
    <source>
        <dbReference type="SAM" id="Phobius"/>
    </source>
</evidence>
<keyword evidence="1" id="KW-0812">Transmembrane</keyword>